<sequence length="31" mass="3327">MNVVMDVLEGVVVDEVDVVIDVTVVPLESNV</sequence>
<name>A0A814TJ08_9BILA</name>
<protein>
    <submittedName>
        <fullName evidence="1">Uncharacterized protein</fullName>
    </submittedName>
</protein>
<keyword evidence="2" id="KW-1185">Reference proteome</keyword>
<proteinExistence type="predicted"/>
<evidence type="ECO:0000313" key="2">
    <source>
        <dbReference type="Proteomes" id="UP000663879"/>
    </source>
</evidence>
<comment type="caution">
    <text evidence="1">The sequence shown here is derived from an EMBL/GenBank/DDBJ whole genome shotgun (WGS) entry which is preliminary data.</text>
</comment>
<dbReference type="AlphaFoldDB" id="A0A814TJ08"/>
<dbReference type="Proteomes" id="UP000663879">
    <property type="component" value="Unassembled WGS sequence"/>
</dbReference>
<evidence type="ECO:0000313" key="1">
    <source>
        <dbReference type="EMBL" id="CAF1160382.1"/>
    </source>
</evidence>
<organism evidence="1 2">
    <name type="scientific">Brachionus calyciflorus</name>
    <dbReference type="NCBI Taxonomy" id="104777"/>
    <lineage>
        <taxon>Eukaryota</taxon>
        <taxon>Metazoa</taxon>
        <taxon>Spiralia</taxon>
        <taxon>Gnathifera</taxon>
        <taxon>Rotifera</taxon>
        <taxon>Eurotatoria</taxon>
        <taxon>Monogononta</taxon>
        <taxon>Pseudotrocha</taxon>
        <taxon>Ploima</taxon>
        <taxon>Brachionidae</taxon>
        <taxon>Brachionus</taxon>
    </lineage>
</organism>
<reference evidence="1" key="1">
    <citation type="submission" date="2021-02" db="EMBL/GenBank/DDBJ databases">
        <authorList>
            <person name="Nowell W R."/>
        </authorList>
    </citation>
    <scope>NUCLEOTIDE SEQUENCE</scope>
    <source>
        <strain evidence="1">Ploen Becks lab</strain>
    </source>
</reference>
<gene>
    <name evidence="1" type="ORF">OXX778_LOCUS23580</name>
</gene>
<dbReference type="EMBL" id="CAJNOC010014162">
    <property type="protein sequence ID" value="CAF1160382.1"/>
    <property type="molecule type" value="Genomic_DNA"/>
</dbReference>
<feature type="non-terminal residue" evidence="1">
    <location>
        <position position="31"/>
    </location>
</feature>
<accession>A0A814TJ08</accession>